<protein>
    <submittedName>
        <fullName evidence="1">Uncharacterized protein</fullName>
    </submittedName>
</protein>
<dbReference type="Proteomes" id="UP000228497">
    <property type="component" value="Unassembled WGS sequence"/>
</dbReference>
<evidence type="ECO:0000313" key="2">
    <source>
        <dbReference type="Proteomes" id="UP000228497"/>
    </source>
</evidence>
<reference evidence="2" key="1">
    <citation type="submission" date="2017-09" db="EMBL/GenBank/DDBJ databases">
        <title>Depth-based differentiation of microbial function through sediment-hosted aquifers and enrichment of novel symbionts in the deep terrestrial subsurface.</title>
        <authorList>
            <person name="Probst A.J."/>
            <person name="Ladd B."/>
            <person name="Jarett J.K."/>
            <person name="Geller-Mcgrath D.E."/>
            <person name="Sieber C.M.K."/>
            <person name="Emerson J.B."/>
            <person name="Anantharaman K."/>
            <person name="Thomas B.C."/>
            <person name="Malmstrom R."/>
            <person name="Stieglmeier M."/>
            <person name="Klingl A."/>
            <person name="Woyke T."/>
            <person name="Ryan C.M."/>
            <person name="Banfield J.F."/>
        </authorList>
    </citation>
    <scope>NUCLEOTIDE SEQUENCE [LARGE SCALE GENOMIC DNA]</scope>
</reference>
<dbReference type="AlphaFoldDB" id="A0A2M7FBS1"/>
<proteinExistence type="predicted"/>
<evidence type="ECO:0000313" key="1">
    <source>
        <dbReference type="EMBL" id="PIV86942.1"/>
    </source>
</evidence>
<name>A0A2M7FBS1_9BACT</name>
<sequence>MKHVGARRPTTVEKPLSNVGPELIVMQDRDEEESGFFAYLFCDEQSDDSPWSWYDAAMLARVVECGSITGTGVA</sequence>
<accession>A0A2M7FBS1</accession>
<comment type="caution">
    <text evidence="1">The sequence shown here is derived from an EMBL/GenBank/DDBJ whole genome shotgun (WGS) entry which is preliminary data.</text>
</comment>
<dbReference type="EMBL" id="PFFD01000111">
    <property type="protein sequence ID" value="PIV86942.1"/>
    <property type="molecule type" value="Genomic_DNA"/>
</dbReference>
<organism evidence="1 2">
    <name type="scientific">Candidatus Kaiserbacteria bacterium CG17_big_fil_post_rev_8_21_14_2_50_51_7</name>
    <dbReference type="NCBI Taxonomy" id="1974613"/>
    <lineage>
        <taxon>Bacteria</taxon>
        <taxon>Candidatus Kaiseribacteriota</taxon>
    </lineage>
</organism>
<gene>
    <name evidence="1" type="ORF">COW49_02420</name>
</gene>